<reference evidence="1 2" key="1">
    <citation type="journal article" date="2020" name="Nat. Food">
        <title>A phased Vanilla planifolia genome enables genetic improvement of flavour and production.</title>
        <authorList>
            <person name="Hasing T."/>
            <person name="Tang H."/>
            <person name="Brym M."/>
            <person name="Khazi F."/>
            <person name="Huang T."/>
            <person name="Chambers A.H."/>
        </authorList>
    </citation>
    <scope>NUCLEOTIDE SEQUENCE [LARGE SCALE GENOMIC DNA]</scope>
    <source>
        <tissue evidence="1">Leaf</tissue>
    </source>
</reference>
<sequence>MSFSQSRPVFTIQMQMTCLTKSLRPIKAIDFAPFFVEFTLGDSLRVETNWNCNYKAGYCSKMGSLEMASHGIFADIGLIVQDVRFEDMIDSSF</sequence>
<gene>
    <name evidence="1" type="ORF">HPP92_003254</name>
</gene>
<evidence type="ECO:0000313" key="2">
    <source>
        <dbReference type="Proteomes" id="UP000639772"/>
    </source>
</evidence>
<dbReference type="AlphaFoldDB" id="A0A835VLB2"/>
<accession>A0A835VLB2</accession>
<evidence type="ECO:0000313" key="1">
    <source>
        <dbReference type="EMBL" id="KAG0503182.1"/>
    </source>
</evidence>
<name>A0A835VLB2_VANPL</name>
<protein>
    <submittedName>
        <fullName evidence="1">Uncharacterized protein</fullName>
    </submittedName>
</protein>
<proteinExistence type="predicted"/>
<dbReference type="EMBL" id="JADCNM010000001">
    <property type="protein sequence ID" value="KAG0503182.1"/>
    <property type="molecule type" value="Genomic_DNA"/>
</dbReference>
<comment type="caution">
    <text evidence="1">The sequence shown here is derived from an EMBL/GenBank/DDBJ whole genome shotgun (WGS) entry which is preliminary data.</text>
</comment>
<organism evidence="1 2">
    <name type="scientific">Vanilla planifolia</name>
    <name type="common">Vanilla</name>
    <dbReference type="NCBI Taxonomy" id="51239"/>
    <lineage>
        <taxon>Eukaryota</taxon>
        <taxon>Viridiplantae</taxon>
        <taxon>Streptophyta</taxon>
        <taxon>Embryophyta</taxon>
        <taxon>Tracheophyta</taxon>
        <taxon>Spermatophyta</taxon>
        <taxon>Magnoliopsida</taxon>
        <taxon>Liliopsida</taxon>
        <taxon>Asparagales</taxon>
        <taxon>Orchidaceae</taxon>
        <taxon>Vanilloideae</taxon>
        <taxon>Vanilleae</taxon>
        <taxon>Vanilla</taxon>
    </lineage>
</organism>
<dbReference type="Proteomes" id="UP000639772">
    <property type="component" value="Chromosome 1"/>
</dbReference>